<dbReference type="InterPro" id="IPR009875">
    <property type="entry name" value="PilZ_domain"/>
</dbReference>
<name>A0A2A4XHU4_9GAMM</name>
<evidence type="ECO:0000313" key="2">
    <source>
        <dbReference type="EMBL" id="PCI81647.1"/>
    </source>
</evidence>
<feature type="domain" description="PilZ" evidence="1">
    <location>
        <begin position="118"/>
        <end position="218"/>
    </location>
</feature>
<evidence type="ECO:0000313" key="3">
    <source>
        <dbReference type="Proteomes" id="UP000218767"/>
    </source>
</evidence>
<evidence type="ECO:0000259" key="1">
    <source>
        <dbReference type="Pfam" id="PF07238"/>
    </source>
</evidence>
<organism evidence="2 3">
    <name type="scientific">SAR86 cluster bacterium</name>
    <dbReference type="NCBI Taxonomy" id="2030880"/>
    <lineage>
        <taxon>Bacteria</taxon>
        <taxon>Pseudomonadati</taxon>
        <taxon>Pseudomonadota</taxon>
        <taxon>Gammaproteobacteria</taxon>
        <taxon>SAR86 cluster</taxon>
    </lineage>
</organism>
<dbReference type="Pfam" id="PF07238">
    <property type="entry name" value="PilZ"/>
    <property type="match status" value="1"/>
</dbReference>
<comment type="caution">
    <text evidence="2">The sequence shown here is derived from an EMBL/GenBank/DDBJ whole genome shotgun (WGS) entry which is preliminary data.</text>
</comment>
<dbReference type="GO" id="GO:0035438">
    <property type="term" value="F:cyclic-di-GMP binding"/>
    <property type="evidence" value="ECO:0007669"/>
    <property type="project" value="InterPro"/>
</dbReference>
<dbReference type="Gene3D" id="2.30.110.10">
    <property type="entry name" value="Electron Transport, Fmn-binding Protein, Chain A"/>
    <property type="match status" value="1"/>
</dbReference>
<dbReference type="InterPro" id="IPR012349">
    <property type="entry name" value="Split_barrel_FMN-bd"/>
</dbReference>
<protein>
    <recommendedName>
        <fullName evidence="1">PilZ domain-containing protein</fullName>
    </recommendedName>
</protein>
<dbReference type="Proteomes" id="UP000218767">
    <property type="component" value="Unassembled WGS sequence"/>
</dbReference>
<dbReference type="AlphaFoldDB" id="A0A2A4XHU4"/>
<gene>
    <name evidence="2" type="ORF">COB20_01460</name>
</gene>
<dbReference type="SUPFAM" id="SSF141371">
    <property type="entry name" value="PilZ domain-like"/>
    <property type="match status" value="1"/>
</dbReference>
<dbReference type="Gene3D" id="2.40.10.220">
    <property type="entry name" value="predicted glycosyltransferase like domains"/>
    <property type="match status" value="1"/>
</dbReference>
<proteinExistence type="predicted"/>
<reference evidence="3" key="1">
    <citation type="submission" date="2017-08" db="EMBL/GenBank/DDBJ databases">
        <title>A dynamic microbial community with high functional redundancy inhabits the cold, oxic subseafloor aquifer.</title>
        <authorList>
            <person name="Tully B.J."/>
            <person name="Wheat C.G."/>
            <person name="Glazer B.T."/>
            <person name="Huber J.A."/>
        </authorList>
    </citation>
    <scope>NUCLEOTIDE SEQUENCE [LARGE SCALE GENOMIC DNA]</scope>
</reference>
<accession>A0A2A4XHU4</accession>
<dbReference type="EMBL" id="NVUL01000004">
    <property type="protein sequence ID" value="PCI81647.1"/>
    <property type="molecule type" value="Genomic_DNA"/>
</dbReference>
<sequence length="233" mass="26351">MSALPNEEIVTNEAVILECLNQITKNNTPLSLRLRESESNDVYQSRIQSLNIKKRQIVLKQILPSDWRGKITSVTKLEIKSTMNMGSIRFYGLLSPLDDSENNPYCKLTLPKKVFRMQLRDYYRVSLAKIRSSVTLKNSDNSVIQGSCRDISMSGAMITLPITTTEVEVGRTIDECKISIDDVLELEFRGKVRSLHKTDSDTLAGIQFVDLSPSQLKPISTALNKIERQNMKP</sequence>